<dbReference type="RefSeq" id="WP_130856391.1">
    <property type="nucleotide sequence ID" value="NZ_JBHLWO010000001.1"/>
</dbReference>
<dbReference type="EMBL" id="JBHLWO010000001">
    <property type="protein sequence ID" value="MFC0318373.1"/>
    <property type="molecule type" value="Genomic_DNA"/>
</dbReference>
<evidence type="ECO:0000313" key="3">
    <source>
        <dbReference type="Proteomes" id="UP001589774"/>
    </source>
</evidence>
<dbReference type="Proteomes" id="UP001589774">
    <property type="component" value="Unassembled WGS sequence"/>
</dbReference>
<protein>
    <submittedName>
        <fullName evidence="2">Helix-hairpin-helix domain-containing protein</fullName>
    </submittedName>
</protein>
<dbReference type="Pfam" id="PF12836">
    <property type="entry name" value="HHH_3"/>
    <property type="match status" value="2"/>
</dbReference>
<keyword evidence="1" id="KW-0812">Transmembrane</keyword>
<sequence length="305" mass="35660">MLRRLQRHFGFHRRELNGISGLLFLIVVIWLIPLLYSMFYEPDSPRIEVLEADWKDVEIDRSEELGAQASKQEAVAHYFKFDPNDLPIIKWQQLGLKERQIKNIKNFEAKGGRFRKKDDLLKIYTISQDDYKRLEPYITIKSVETATRSQSDFPIRHPIEKIPTSGKAQIVLSVLDLNKIDSLSLLPLPGIGPVFASRIIRYRDLLGGFYSVSQLREVYGMDTIRYQQIEPYLKVDSTDVKRIAINSISLDELRKHPYIKAKYARLIVAYRNQHGNYKNLEDLSRIPVFDGKYLRKIAPYIIFDQ</sequence>
<feature type="transmembrane region" description="Helical" evidence="1">
    <location>
        <begin position="21"/>
        <end position="40"/>
    </location>
</feature>
<reference evidence="2 3" key="1">
    <citation type="submission" date="2024-09" db="EMBL/GenBank/DDBJ databases">
        <authorList>
            <person name="Sun Q."/>
            <person name="Mori K."/>
        </authorList>
    </citation>
    <scope>NUCLEOTIDE SEQUENCE [LARGE SCALE GENOMIC DNA]</scope>
    <source>
        <strain evidence="2 3">CCM 7765</strain>
    </source>
</reference>
<accession>A0ABV6HK94</accession>
<comment type="caution">
    <text evidence="2">The sequence shown here is derived from an EMBL/GenBank/DDBJ whole genome shotgun (WGS) entry which is preliminary data.</text>
</comment>
<dbReference type="Gene3D" id="1.10.150.320">
    <property type="entry name" value="Photosystem II 12 kDa extrinsic protein"/>
    <property type="match status" value="1"/>
</dbReference>
<dbReference type="SUPFAM" id="SSF47781">
    <property type="entry name" value="RuvA domain 2-like"/>
    <property type="match status" value="3"/>
</dbReference>
<organism evidence="2 3">
    <name type="scientific">Olivibacter oleidegradans</name>
    <dbReference type="NCBI Taxonomy" id="760123"/>
    <lineage>
        <taxon>Bacteria</taxon>
        <taxon>Pseudomonadati</taxon>
        <taxon>Bacteroidota</taxon>
        <taxon>Sphingobacteriia</taxon>
        <taxon>Sphingobacteriales</taxon>
        <taxon>Sphingobacteriaceae</taxon>
        <taxon>Olivibacter</taxon>
    </lineage>
</organism>
<keyword evidence="1" id="KW-1133">Transmembrane helix</keyword>
<dbReference type="InterPro" id="IPR051675">
    <property type="entry name" value="Endo/Exo/Phosphatase_dom_1"/>
</dbReference>
<keyword evidence="3" id="KW-1185">Reference proteome</keyword>
<evidence type="ECO:0000313" key="2">
    <source>
        <dbReference type="EMBL" id="MFC0318373.1"/>
    </source>
</evidence>
<evidence type="ECO:0000256" key="1">
    <source>
        <dbReference type="SAM" id="Phobius"/>
    </source>
</evidence>
<dbReference type="PANTHER" id="PTHR21180">
    <property type="entry name" value="ENDONUCLEASE/EXONUCLEASE/PHOSPHATASE FAMILY DOMAIN-CONTAINING PROTEIN 1"/>
    <property type="match status" value="1"/>
</dbReference>
<keyword evidence="1" id="KW-0472">Membrane</keyword>
<dbReference type="Gene3D" id="1.10.150.280">
    <property type="entry name" value="AF1531-like domain"/>
    <property type="match status" value="1"/>
</dbReference>
<dbReference type="InterPro" id="IPR010994">
    <property type="entry name" value="RuvA_2-like"/>
</dbReference>
<proteinExistence type="predicted"/>
<dbReference type="PANTHER" id="PTHR21180:SF32">
    <property type="entry name" value="ENDONUCLEASE_EXONUCLEASE_PHOSPHATASE FAMILY DOMAIN-CONTAINING PROTEIN 1"/>
    <property type="match status" value="1"/>
</dbReference>
<name>A0ABV6HK94_9SPHI</name>
<gene>
    <name evidence="2" type="ORF">ACFFI0_08625</name>
</gene>